<dbReference type="InterPro" id="IPR054221">
    <property type="entry name" value="DUF6941"/>
</dbReference>
<proteinExistence type="predicted"/>
<reference evidence="1 2" key="1">
    <citation type="submission" date="2019-05" db="EMBL/GenBank/DDBJ databases">
        <title>Nakamurella sp. N5BH11, whole genome shotgun sequence.</title>
        <authorList>
            <person name="Tuo L."/>
        </authorList>
    </citation>
    <scope>NUCLEOTIDE SEQUENCE [LARGE SCALE GENOMIC DNA]</scope>
    <source>
        <strain evidence="1 2">N5BH11</strain>
    </source>
</reference>
<dbReference type="Pfam" id="PF22091">
    <property type="entry name" value="DUF6941"/>
    <property type="match status" value="1"/>
</dbReference>
<organism evidence="1 2">
    <name type="scientific">Nakamurella flava</name>
    <dbReference type="NCBI Taxonomy" id="2576308"/>
    <lineage>
        <taxon>Bacteria</taxon>
        <taxon>Bacillati</taxon>
        <taxon>Actinomycetota</taxon>
        <taxon>Actinomycetes</taxon>
        <taxon>Nakamurellales</taxon>
        <taxon>Nakamurellaceae</taxon>
        <taxon>Nakamurella</taxon>
    </lineage>
</organism>
<dbReference type="AlphaFoldDB" id="A0A4V6CSJ8"/>
<protein>
    <submittedName>
        <fullName evidence="1">Uncharacterized protein</fullName>
    </submittedName>
</protein>
<evidence type="ECO:0000313" key="2">
    <source>
        <dbReference type="Proteomes" id="UP000306985"/>
    </source>
</evidence>
<gene>
    <name evidence="1" type="ORF">FDO65_10245</name>
</gene>
<dbReference type="RefSeq" id="WP_137449200.1">
    <property type="nucleotide sequence ID" value="NZ_SZZH01000001.1"/>
</dbReference>
<keyword evidence="2" id="KW-1185">Reference proteome</keyword>
<evidence type="ECO:0000313" key="1">
    <source>
        <dbReference type="EMBL" id="TKV61895.1"/>
    </source>
</evidence>
<name>A0A4V6CSJ8_9ACTN</name>
<dbReference type="Proteomes" id="UP000306985">
    <property type="component" value="Unassembled WGS sequence"/>
</dbReference>
<comment type="caution">
    <text evidence="1">The sequence shown here is derived from an EMBL/GenBank/DDBJ whole genome shotgun (WGS) entry which is preliminary data.</text>
</comment>
<dbReference type="EMBL" id="SZZH01000001">
    <property type="protein sequence ID" value="TKV61895.1"/>
    <property type="molecule type" value="Genomic_DNA"/>
</dbReference>
<accession>A0A4V6CSJ8</accession>
<dbReference type="OrthoDB" id="3526022at2"/>
<sequence length="159" mass="16987">MATTTKEMDFRARALLCDTVSVADGKLYVHGGGWDQLAPPNGYPMVVGRIGLALLVEIPYGRTNSNHTLTVELRDEDGVAQPLHPGPGPDDPPVSEVSAGFNIGRPPYLVPGATQAIPLALQFDGLTIQQPGSYYFLISIDGQEVERATFRAGGFVPPQ</sequence>